<dbReference type="Proteomes" id="UP000245250">
    <property type="component" value="Chromosome"/>
</dbReference>
<reference evidence="2 3" key="1">
    <citation type="submission" date="2018-05" db="EMBL/GenBank/DDBJ databases">
        <title>Genome sequencing of Flavobacterium sp. HYN0056.</title>
        <authorList>
            <person name="Yi H."/>
            <person name="Baek C."/>
        </authorList>
    </citation>
    <scope>NUCLEOTIDE SEQUENCE [LARGE SCALE GENOMIC DNA]</scope>
    <source>
        <strain evidence="2 3">HYN0056</strain>
    </source>
</reference>
<dbReference type="SUPFAM" id="SSF53448">
    <property type="entry name" value="Nucleotide-diphospho-sugar transferases"/>
    <property type="match status" value="1"/>
</dbReference>
<name>A0A2S1YG27_9FLAO</name>
<dbReference type="Pfam" id="PF00535">
    <property type="entry name" value="Glycos_transf_2"/>
    <property type="match status" value="1"/>
</dbReference>
<dbReference type="KEGG" id="fcr:HYN56_01670"/>
<dbReference type="EMBL" id="CP029255">
    <property type="protein sequence ID" value="AWK02991.1"/>
    <property type="molecule type" value="Genomic_DNA"/>
</dbReference>
<dbReference type="AlphaFoldDB" id="A0A2S1YG27"/>
<proteinExistence type="predicted"/>
<accession>A0A2S1YG27</accession>
<gene>
    <name evidence="2" type="ORF">HYN56_01670</name>
</gene>
<evidence type="ECO:0000259" key="1">
    <source>
        <dbReference type="Pfam" id="PF00535"/>
    </source>
</evidence>
<dbReference type="InterPro" id="IPR029044">
    <property type="entry name" value="Nucleotide-diphossugar_trans"/>
</dbReference>
<organism evidence="2 3">
    <name type="scientific">Flavobacterium crocinum</name>
    <dbReference type="NCBI Taxonomy" id="2183896"/>
    <lineage>
        <taxon>Bacteria</taxon>
        <taxon>Pseudomonadati</taxon>
        <taxon>Bacteroidota</taxon>
        <taxon>Flavobacteriia</taxon>
        <taxon>Flavobacteriales</taxon>
        <taxon>Flavobacteriaceae</taxon>
        <taxon>Flavobacterium</taxon>
    </lineage>
</organism>
<evidence type="ECO:0000313" key="3">
    <source>
        <dbReference type="Proteomes" id="UP000245250"/>
    </source>
</evidence>
<dbReference type="Gene3D" id="3.90.550.10">
    <property type="entry name" value="Spore Coat Polysaccharide Biosynthesis Protein SpsA, Chain A"/>
    <property type="match status" value="1"/>
</dbReference>
<keyword evidence="3" id="KW-1185">Reference proteome</keyword>
<feature type="domain" description="Glycosyltransferase 2-like" evidence="1">
    <location>
        <begin position="6"/>
        <end position="142"/>
    </location>
</feature>
<dbReference type="RefSeq" id="WP_109190605.1">
    <property type="nucleotide sequence ID" value="NZ_CP029255.1"/>
</dbReference>
<dbReference type="PANTHER" id="PTHR22916:SF3">
    <property type="entry name" value="UDP-GLCNAC:BETAGAL BETA-1,3-N-ACETYLGLUCOSAMINYLTRANSFERASE-LIKE PROTEIN 1"/>
    <property type="match status" value="1"/>
</dbReference>
<dbReference type="InterPro" id="IPR001173">
    <property type="entry name" value="Glyco_trans_2-like"/>
</dbReference>
<sequence>MSGLISIIIPTYNRAEFIRETLNSILVQTYKNWECIIVDDGSVDNTADLIKEFQLKDNRIKYYHRPEKRIKGPNSCRNYGFELSKGDYIKWLDSDDILNINALETTSHYFSKHFDLIVSSLEYIDINKNIIEKDHNFFSDNIIQDYLIGKIAYYISPPTWKRSFLNNRAYLFDEEITNLDDWDFNLRMLYENPSVAYLNDKLIQYRIHHQSLSHEINKLNFKEIKSEFKAIKKHLLLIKKNKKANPRILKIYFKNRCKNILRMALVRNDKHKFYYLKELLSIEINLLRFGEMLKTIAGFTIYTVFRKGYKFL</sequence>
<dbReference type="GO" id="GO:0016758">
    <property type="term" value="F:hexosyltransferase activity"/>
    <property type="evidence" value="ECO:0007669"/>
    <property type="project" value="UniProtKB-ARBA"/>
</dbReference>
<protein>
    <recommendedName>
        <fullName evidence="1">Glycosyltransferase 2-like domain-containing protein</fullName>
    </recommendedName>
</protein>
<dbReference type="PANTHER" id="PTHR22916">
    <property type="entry name" value="GLYCOSYLTRANSFERASE"/>
    <property type="match status" value="1"/>
</dbReference>
<dbReference type="OrthoDB" id="597270at2"/>
<evidence type="ECO:0000313" key="2">
    <source>
        <dbReference type="EMBL" id="AWK02991.1"/>
    </source>
</evidence>